<feature type="domain" description="Carbohydrate kinase FGGY C-terminal" evidence="6">
    <location>
        <begin position="330"/>
        <end position="419"/>
    </location>
</feature>
<keyword evidence="3" id="KW-0547">Nucleotide-binding</keyword>
<evidence type="ECO:0000256" key="4">
    <source>
        <dbReference type="ARBA" id="ARBA00022777"/>
    </source>
</evidence>
<gene>
    <name evidence="7" type="ORF">BM613_00900</name>
</gene>
<protein>
    <recommendedName>
        <fullName evidence="6">Carbohydrate kinase FGGY C-terminal domain-containing protein</fullName>
    </recommendedName>
</protein>
<proteinExistence type="inferred from homology"/>
<comment type="caution">
    <text evidence="7">The sequence shown here is derived from an EMBL/GenBank/DDBJ whole genome shotgun (WGS) entry which is preliminary data.</text>
</comment>
<evidence type="ECO:0000259" key="6">
    <source>
        <dbReference type="Pfam" id="PF02782"/>
    </source>
</evidence>
<dbReference type="Gene3D" id="3.30.420.40">
    <property type="match status" value="2"/>
</dbReference>
<dbReference type="PANTHER" id="PTHR10196:SF69">
    <property type="entry name" value="GLYCEROL KINASE"/>
    <property type="match status" value="1"/>
</dbReference>
<keyword evidence="8" id="KW-1185">Reference proteome</keyword>
<evidence type="ECO:0000313" key="8">
    <source>
        <dbReference type="Proteomes" id="UP000245380"/>
    </source>
</evidence>
<dbReference type="PANTHER" id="PTHR10196">
    <property type="entry name" value="SUGAR KINASE"/>
    <property type="match status" value="1"/>
</dbReference>
<dbReference type="InterPro" id="IPR018485">
    <property type="entry name" value="FGGY_C"/>
</dbReference>
<dbReference type="GO" id="GO:0005829">
    <property type="term" value="C:cytosol"/>
    <property type="evidence" value="ECO:0007669"/>
    <property type="project" value="TreeGrafter"/>
</dbReference>
<dbReference type="EMBL" id="MPDK01000002">
    <property type="protein sequence ID" value="PWI58688.1"/>
    <property type="molecule type" value="Genomic_DNA"/>
</dbReference>
<dbReference type="RefSeq" id="WP_109429281.1">
    <property type="nucleotide sequence ID" value="NZ_MPDK01000002.1"/>
</dbReference>
<keyword evidence="2" id="KW-0808">Transferase</keyword>
<dbReference type="AlphaFoldDB" id="A0A2U3DBM5"/>
<evidence type="ECO:0000256" key="2">
    <source>
        <dbReference type="ARBA" id="ARBA00022679"/>
    </source>
</evidence>
<evidence type="ECO:0000313" key="7">
    <source>
        <dbReference type="EMBL" id="PWI58688.1"/>
    </source>
</evidence>
<accession>A0A2U3DBM5</accession>
<sequence>MNSTAYVLSIVYKGSVLSALVYDEHGRTIGVARREFAGGRDDLAVLHPDDLLSSLILLLDSALRKACILPHELIGVGIAAPEDAVVLWDENSGSPLGPVRFLPFHAKDFTKDIEPLVRTWILEAKTGEAKIREGSTVLLGGIESWLIWNLSHGAHHVIASSHRLLGDATSPKDAGAGFLPLDTSIRLAKSVTCASRVGQVAAPFLGGIPVPITAVATTSVSTLFGAGLADEHEAFVSYDFDGGFITLCSAQDVQAVNKSATTFLPLKVDAPNVTTLHALLLAKFESQNTILQWLQNIPFSFPNEETLKRRADLLLHDEQVTLTLASQSSHRAVIAGIGPTTTLEEIYVAALRAIVTAVSDAVQEMNRLTGKTIYRLYTDHTGFGNEWIYTLQTTVANVPLYVRSEDTGSLGIAFLAGMGANHWDRTKIFEWLTQHISSRVYEAT</sequence>
<dbReference type="GO" id="GO:0005524">
    <property type="term" value="F:ATP binding"/>
    <property type="evidence" value="ECO:0007669"/>
    <property type="project" value="UniProtKB-KW"/>
</dbReference>
<dbReference type="SUPFAM" id="SSF53067">
    <property type="entry name" value="Actin-like ATPase domain"/>
    <property type="match status" value="2"/>
</dbReference>
<name>A0A2U3DBM5_SULT2</name>
<keyword evidence="5" id="KW-0067">ATP-binding</keyword>
<reference evidence="7 8" key="1">
    <citation type="submission" date="2016-11" db="EMBL/GenBank/DDBJ databases">
        <title>Comparative genomics of Acidibacillus ferroxidans species.</title>
        <authorList>
            <person name="Oliveira G."/>
            <person name="Nunes G."/>
            <person name="Oliveira R."/>
            <person name="Araujo F."/>
            <person name="Salim A."/>
            <person name="Scholte L."/>
            <person name="Morais D."/>
            <person name="Nancucheo I."/>
            <person name="Johnson D.B."/>
            <person name="Grail B."/>
            <person name="Bittencourt J."/>
            <person name="Valadares R."/>
        </authorList>
    </citation>
    <scope>NUCLEOTIDE SEQUENCE [LARGE SCALE GENOMIC DNA]</scope>
    <source>
        <strain evidence="7 8">Y002</strain>
    </source>
</reference>
<dbReference type="GO" id="GO:0004370">
    <property type="term" value="F:glycerol kinase activity"/>
    <property type="evidence" value="ECO:0007669"/>
    <property type="project" value="TreeGrafter"/>
</dbReference>
<evidence type="ECO:0000256" key="5">
    <source>
        <dbReference type="ARBA" id="ARBA00022840"/>
    </source>
</evidence>
<dbReference type="Pfam" id="PF02782">
    <property type="entry name" value="FGGY_C"/>
    <property type="match status" value="1"/>
</dbReference>
<dbReference type="InterPro" id="IPR043129">
    <property type="entry name" value="ATPase_NBD"/>
</dbReference>
<dbReference type="GO" id="GO:0006071">
    <property type="term" value="P:glycerol metabolic process"/>
    <property type="evidence" value="ECO:0007669"/>
    <property type="project" value="TreeGrafter"/>
</dbReference>
<comment type="similarity">
    <text evidence="1">Belongs to the FGGY kinase family.</text>
</comment>
<evidence type="ECO:0000256" key="1">
    <source>
        <dbReference type="ARBA" id="ARBA00009156"/>
    </source>
</evidence>
<organism evidence="7 8">
    <name type="scientific">Sulfoacidibacillus thermotolerans</name>
    <name type="common">Acidibacillus sulfuroxidans</name>
    <dbReference type="NCBI Taxonomy" id="1765684"/>
    <lineage>
        <taxon>Bacteria</taxon>
        <taxon>Bacillati</taxon>
        <taxon>Bacillota</taxon>
        <taxon>Bacilli</taxon>
        <taxon>Bacillales</taxon>
        <taxon>Alicyclobacillaceae</taxon>
        <taxon>Sulfoacidibacillus</taxon>
    </lineage>
</organism>
<dbReference type="Proteomes" id="UP000245380">
    <property type="component" value="Unassembled WGS sequence"/>
</dbReference>
<evidence type="ECO:0000256" key="3">
    <source>
        <dbReference type="ARBA" id="ARBA00022741"/>
    </source>
</evidence>
<keyword evidence="4" id="KW-0418">Kinase</keyword>